<name>A0A8S9NE75_BRACR</name>
<gene>
    <name evidence="1" type="ORF">F2Q69_00045116</name>
</gene>
<dbReference type="AlphaFoldDB" id="A0A8S9NE75"/>
<proteinExistence type="predicted"/>
<protein>
    <submittedName>
        <fullName evidence="1">Uncharacterized protein</fullName>
    </submittedName>
</protein>
<evidence type="ECO:0000313" key="2">
    <source>
        <dbReference type="Proteomes" id="UP000712600"/>
    </source>
</evidence>
<accession>A0A8S9NE75</accession>
<evidence type="ECO:0000313" key="1">
    <source>
        <dbReference type="EMBL" id="KAF3500208.1"/>
    </source>
</evidence>
<organism evidence="1 2">
    <name type="scientific">Brassica cretica</name>
    <name type="common">Mustard</name>
    <dbReference type="NCBI Taxonomy" id="69181"/>
    <lineage>
        <taxon>Eukaryota</taxon>
        <taxon>Viridiplantae</taxon>
        <taxon>Streptophyta</taxon>
        <taxon>Embryophyta</taxon>
        <taxon>Tracheophyta</taxon>
        <taxon>Spermatophyta</taxon>
        <taxon>Magnoliopsida</taxon>
        <taxon>eudicotyledons</taxon>
        <taxon>Gunneridae</taxon>
        <taxon>Pentapetalae</taxon>
        <taxon>rosids</taxon>
        <taxon>malvids</taxon>
        <taxon>Brassicales</taxon>
        <taxon>Brassicaceae</taxon>
        <taxon>Brassiceae</taxon>
        <taxon>Brassica</taxon>
    </lineage>
</organism>
<dbReference type="Proteomes" id="UP000712600">
    <property type="component" value="Unassembled WGS sequence"/>
</dbReference>
<comment type="caution">
    <text evidence="1">The sequence shown here is derived from an EMBL/GenBank/DDBJ whole genome shotgun (WGS) entry which is preliminary data.</text>
</comment>
<sequence length="92" mass="10365">MALVKWRVEAIPLERVRITVAVLRLGSGNWQLDIGLLTSTARHCWSCQSPLKATLYFPRRPVTASPTTSDFNVTLSLHTIFTFAPKMISKHN</sequence>
<dbReference type="EMBL" id="QGKX02001621">
    <property type="protein sequence ID" value="KAF3500208.1"/>
    <property type="molecule type" value="Genomic_DNA"/>
</dbReference>
<reference evidence="1" key="1">
    <citation type="submission" date="2019-12" db="EMBL/GenBank/DDBJ databases">
        <title>Genome sequencing and annotation of Brassica cretica.</title>
        <authorList>
            <person name="Studholme D.J."/>
            <person name="Sarris P."/>
        </authorList>
    </citation>
    <scope>NUCLEOTIDE SEQUENCE</scope>
    <source>
        <strain evidence="1">PFS-109/04</strain>
        <tissue evidence="1">Leaf</tissue>
    </source>
</reference>